<evidence type="ECO:0000313" key="18">
    <source>
        <dbReference type="Proteomes" id="UP000265431"/>
    </source>
</evidence>
<evidence type="ECO:0000256" key="15">
    <source>
        <dbReference type="SAM" id="Coils"/>
    </source>
</evidence>
<comment type="function">
    <text evidence="10 13">F(1)F(0) ATP synthase produces ATP from ADP in the presence of a proton or sodium gradient. F-type ATPases consist of two structural domains, F(1) containing the extramembraneous catalytic core and F(0) containing the membrane proton channel, linked together by a central stalk and a peripheral stalk. During catalysis, ATP synthesis in the catalytic domain of F(1) is coupled via a rotary mechanism of the central stalk subunits to proton translocation.</text>
</comment>
<dbReference type="EMBL" id="QWGB01000004">
    <property type="protein sequence ID" value="RIJ25902.1"/>
    <property type="molecule type" value="Genomic_DNA"/>
</dbReference>
<feature type="transmembrane region" description="Helical" evidence="13">
    <location>
        <begin position="31"/>
        <end position="52"/>
    </location>
</feature>
<keyword evidence="13" id="KW-1003">Cell membrane</keyword>
<comment type="subunit">
    <text evidence="13">F-type ATPases have 2 components, F(1) - the catalytic core - and F(0) - the membrane proton channel. F(1) has five subunits: alpha(3), beta(3), gamma(1), delta(1), epsilon(1). F(0) has three main subunits: a(1), b(2) and c(10-14). The alpha and beta chains form an alternating ring which encloses part of the gamma chain. F(1) is attached to F(0) by a central stalk formed by the gamma and epsilon chains, while a peripheral stalk is formed by the delta and b chains.</text>
</comment>
<dbReference type="Pfam" id="PF00430">
    <property type="entry name" value="ATP-synt_B"/>
    <property type="match status" value="1"/>
</dbReference>
<comment type="subcellular location">
    <subcellularLocation>
        <location evidence="13">Cell membrane</location>
        <topology evidence="13">Single-pass membrane protein</topology>
    </subcellularLocation>
    <subcellularLocation>
        <location evidence="12">Endomembrane system</location>
        <topology evidence="12">Single-pass membrane protein</topology>
    </subcellularLocation>
</comment>
<comment type="caution">
    <text evidence="17">The sequence shown here is derived from an EMBL/GenBank/DDBJ whole genome shotgun (WGS) entry which is preliminary data.</text>
</comment>
<keyword evidence="7 13" id="KW-0406">Ion transport</keyword>
<dbReference type="AlphaFoldDB" id="A0A399R8A6"/>
<evidence type="ECO:0000256" key="3">
    <source>
        <dbReference type="ARBA" id="ARBA00022547"/>
    </source>
</evidence>
<evidence type="ECO:0000256" key="16">
    <source>
        <dbReference type="SAM" id="MobiDB-lite"/>
    </source>
</evidence>
<dbReference type="Proteomes" id="UP000265431">
    <property type="component" value="Unassembled WGS sequence"/>
</dbReference>
<keyword evidence="9 13" id="KW-0066">ATP synthesis</keyword>
<evidence type="ECO:0000256" key="6">
    <source>
        <dbReference type="ARBA" id="ARBA00022989"/>
    </source>
</evidence>
<dbReference type="GO" id="GO:0012505">
    <property type="term" value="C:endomembrane system"/>
    <property type="evidence" value="ECO:0007669"/>
    <property type="project" value="UniProtKB-SubCell"/>
</dbReference>
<dbReference type="InterPro" id="IPR050059">
    <property type="entry name" value="ATP_synthase_B_chain"/>
</dbReference>
<proteinExistence type="inferred from homology"/>
<organism evidence="17 18">
    <name type="scientific">Henriciella barbarensis</name>
    <dbReference type="NCBI Taxonomy" id="86342"/>
    <lineage>
        <taxon>Bacteria</taxon>
        <taxon>Pseudomonadati</taxon>
        <taxon>Pseudomonadota</taxon>
        <taxon>Alphaproteobacteria</taxon>
        <taxon>Hyphomonadales</taxon>
        <taxon>Hyphomonadaceae</taxon>
        <taxon>Henriciella</taxon>
    </lineage>
</organism>
<evidence type="ECO:0000256" key="8">
    <source>
        <dbReference type="ARBA" id="ARBA00023136"/>
    </source>
</evidence>
<dbReference type="CDD" id="cd06503">
    <property type="entry name" value="ATP-synt_Fo_b"/>
    <property type="match status" value="1"/>
</dbReference>
<protein>
    <recommendedName>
        <fullName evidence="13">ATP synthase subunit b</fullName>
    </recommendedName>
    <alternativeName>
        <fullName evidence="13">ATP synthase F(0) sector subunit b</fullName>
    </alternativeName>
    <alternativeName>
        <fullName evidence="13">ATPase subunit I</fullName>
    </alternativeName>
    <alternativeName>
        <fullName evidence="13">F-type ATPase subunit b</fullName>
        <shortName evidence="13">F-ATPase subunit b</shortName>
    </alternativeName>
</protein>
<evidence type="ECO:0000256" key="1">
    <source>
        <dbReference type="ARBA" id="ARBA00005513"/>
    </source>
</evidence>
<comment type="function">
    <text evidence="11">Component of the F(0) channel, it forms part of the peripheral stalk, linking F(1) to F(0). The b'-subunit is a diverged and duplicated form of b found in plants and photosynthetic bacteria.</text>
</comment>
<dbReference type="GO" id="GO:0046933">
    <property type="term" value="F:proton-transporting ATP synthase activity, rotational mechanism"/>
    <property type="evidence" value="ECO:0007669"/>
    <property type="project" value="UniProtKB-UniRule"/>
</dbReference>
<dbReference type="GO" id="GO:0005886">
    <property type="term" value="C:plasma membrane"/>
    <property type="evidence" value="ECO:0007669"/>
    <property type="project" value="UniProtKB-SubCell"/>
</dbReference>
<gene>
    <name evidence="13" type="primary">atpF</name>
    <name evidence="17" type="ORF">D1224_01945</name>
</gene>
<dbReference type="PANTHER" id="PTHR33445:SF1">
    <property type="entry name" value="ATP SYNTHASE SUBUNIT B"/>
    <property type="match status" value="1"/>
</dbReference>
<keyword evidence="3 13" id="KW-0138">CF(0)</keyword>
<keyword evidence="15" id="KW-0175">Coiled coil</keyword>
<dbReference type="GO" id="GO:0046961">
    <property type="term" value="F:proton-transporting ATPase activity, rotational mechanism"/>
    <property type="evidence" value="ECO:0007669"/>
    <property type="project" value="TreeGrafter"/>
</dbReference>
<evidence type="ECO:0000256" key="11">
    <source>
        <dbReference type="ARBA" id="ARBA00025614"/>
    </source>
</evidence>
<evidence type="ECO:0000256" key="2">
    <source>
        <dbReference type="ARBA" id="ARBA00022448"/>
    </source>
</evidence>
<name>A0A399R8A6_9PROT</name>
<reference evidence="17 18" key="1">
    <citation type="submission" date="2018-08" db="EMBL/GenBank/DDBJ databases">
        <title>Henriciella mobilis sp. nov., isolated from seawater.</title>
        <authorList>
            <person name="Cheng H."/>
            <person name="Wu Y.-H."/>
            <person name="Xu X.-W."/>
            <person name="Guo L.-L."/>
        </authorList>
    </citation>
    <scope>NUCLEOTIDE SEQUENCE [LARGE SCALE GENOMIC DNA]</scope>
    <source>
        <strain evidence="17 18">CCUG66934</strain>
    </source>
</reference>
<feature type="region of interest" description="Disordered" evidence="16">
    <location>
        <begin position="78"/>
        <end position="101"/>
    </location>
</feature>
<evidence type="ECO:0000256" key="14">
    <source>
        <dbReference type="RuleBase" id="RU003848"/>
    </source>
</evidence>
<keyword evidence="8 13" id="KW-0472">Membrane</keyword>
<evidence type="ECO:0000256" key="12">
    <source>
        <dbReference type="ARBA" id="ARBA00037847"/>
    </source>
</evidence>
<evidence type="ECO:0000256" key="4">
    <source>
        <dbReference type="ARBA" id="ARBA00022692"/>
    </source>
</evidence>
<evidence type="ECO:0000256" key="7">
    <source>
        <dbReference type="ARBA" id="ARBA00023065"/>
    </source>
</evidence>
<keyword evidence="6 13" id="KW-1133">Transmembrane helix</keyword>
<dbReference type="InterPro" id="IPR002146">
    <property type="entry name" value="ATP_synth_b/b'su_bac/chlpt"/>
</dbReference>
<keyword evidence="4 13" id="KW-0812">Transmembrane</keyword>
<keyword evidence="2 13" id="KW-0813">Transport</keyword>
<evidence type="ECO:0000256" key="13">
    <source>
        <dbReference type="HAMAP-Rule" id="MF_01398"/>
    </source>
</evidence>
<comment type="similarity">
    <text evidence="1 13 14">Belongs to the ATPase B chain family.</text>
</comment>
<accession>A0A399R8A6</accession>
<dbReference type="GO" id="GO:0045259">
    <property type="term" value="C:proton-transporting ATP synthase complex"/>
    <property type="evidence" value="ECO:0007669"/>
    <property type="project" value="UniProtKB-KW"/>
</dbReference>
<evidence type="ECO:0000256" key="10">
    <source>
        <dbReference type="ARBA" id="ARBA00025198"/>
    </source>
</evidence>
<evidence type="ECO:0000313" key="17">
    <source>
        <dbReference type="EMBL" id="RIJ25902.1"/>
    </source>
</evidence>
<evidence type="ECO:0000256" key="5">
    <source>
        <dbReference type="ARBA" id="ARBA00022781"/>
    </source>
</evidence>
<keyword evidence="5 13" id="KW-0375">Hydrogen ion transport</keyword>
<dbReference type="PANTHER" id="PTHR33445">
    <property type="entry name" value="ATP SYNTHASE SUBUNIT B', CHLOROPLASTIC"/>
    <property type="match status" value="1"/>
</dbReference>
<sequence>MNFLSLAAPAANGEAAGGASFPPFDPWHFPSQLFWLAILFGILYLALSRFILPKLGGVIESREDTIADSLDEAARLNEQSKEAKQQQDLALAEARGKARDTADKAREKVEAEIAAETAKVDAELGERLAEAEARIQTLRNDAMSNVEQIATSATQAMLGRLGVTVTEADARQAVARNTQQEG</sequence>
<dbReference type="RefSeq" id="WP_119378253.1">
    <property type="nucleotide sequence ID" value="NZ_QWGB01000004.1"/>
</dbReference>
<evidence type="ECO:0000256" key="9">
    <source>
        <dbReference type="ARBA" id="ARBA00023310"/>
    </source>
</evidence>
<keyword evidence="18" id="KW-1185">Reference proteome</keyword>
<dbReference type="HAMAP" id="MF_01398">
    <property type="entry name" value="ATP_synth_b_bprime"/>
    <property type="match status" value="1"/>
</dbReference>
<dbReference type="OrthoDB" id="9805716at2"/>
<feature type="coiled-coil region" evidence="15">
    <location>
        <begin position="121"/>
        <end position="148"/>
    </location>
</feature>